<dbReference type="GeneID" id="124809141"/>
<keyword evidence="9" id="KW-0999">Mitochondrion inner membrane</keyword>
<evidence type="ECO:0000256" key="13">
    <source>
        <dbReference type="ARBA" id="ARBA00023136"/>
    </source>
</evidence>
<comment type="function">
    <text evidence="1">Accessory subunit of the mitochondrial membrane respiratory chain NADH dehydrogenase (Complex I), that is believed to be not involved in catalysis. Complex I functions in the transfer of electrons from NADH to the respiratory chain. The immediate electron acceptor for the enzyme is believed to be ubiquinone.</text>
</comment>
<dbReference type="Pfam" id="PF05347">
    <property type="entry name" value="Complex1_LYR"/>
    <property type="match status" value="1"/>
</dbReference>
<dbReference type="InterPro" id="IPR008011">
    <property type="entry name" value="Complex1_LYR_dom"/>
</dbReference>
<evidence type="ECO:0000256" key="9">
    <source>
        <dbReference type="ARBA" id="ARBA00022792"/>
    </source>
</evidence>
<evidence type="ECO:0000256" key="8">
    <source>
        <dbReference type="ARBA" id="ARBA00022660"/>
    </source>
</evidence>
<keyword evidence="8" id="KW-0679">Respiratory chain</keyword>
<evidence type="ECO:0000313" key="18">
    <source>
        <dbReference type="Proteomes" id="UP001652625"/>
    </source>
</evidence>
<dbReference type="InterPro" id="IPR033034">
    <property type="entry name" value="NDUFB9"/>
</dbReference>
<keyword evidence="10" id="KW-0249">Electron transport</keyword>
<keyword evidence="12" id="KW-0496">Mitochondrion</keyword>
<evidence type="ECO:0000256" key="4">
    <source>
        <dbReference type="ARBA" id="ARBA00011790"/>
    </source>
</evidence>
<comment type="subcellular location">
    <subcellularLocation>
        <location evidence="2">Mitochondrion inner membrane</location>
        <topology evidence="2">Peripheral membrane protein</topology>
        <orientation evidence="2">Matrix side</orientation>
    </subcellularLocation>
</comment>
<dbReference type="CDD" id="cd20263">
    <property type="entry name" value="Complex1_LYR_NDUFB9_LYRM3"/>
    <property type="match status" value="1"/>
</dbReference>
<dbReference type="InterPro" id="IPR045292">
    <property type="entry name" value="Complex1_LYR_NDUFB9_LYRM3"/>
</dbReference>
<dbReference type="RefSeq" id="XP_065676590.1">
    <property type="nucleotide sequence ID" value="XM_065820518.1"/>
</dbReference>
<evidence type="ECO:0000256" key="10">
    <source>
        <dbReference type="ARBA" id="ARBA00022982"/>
    </source>
</evidence>
<comment type="subunit">
    <text evidence="4">Mammalian complex I is composed of 45 different subunits.</text>
</comment>
<protein>
    <recommendedName>
        <fullName evidence="5">NADH dehydrogenase [ubiquinone] 1 beta subcomplex subunit 9</fullName>
    </recommendedName>
    <alternativeName>
        <fullName evidence="14">Complex I-B22</fullName>
    </alternativeName>
    <alternativeName>
        <fullName evidence="15">NADH-ubiquinone oxidoreductase B22 subunit</fullName>
    </alternativeName>
</protein>
<dbReference type="Proteomes" id="UP001652625">
    <property type="component" value="Chromosome 15"/>
</dbReference>
<keyword evidence="6" id="KW-0813">Transport</keyword>
<feature type="region of interest" description="Disordered" evidence="16">
    <location>
        <begin position="80"/>
        <end position="100"/>
    </location>
</feature>
<gene>
    <name evidence="19" type="primary">LOC124809141</name>
</gene>
<evidence type="ECO:0000259" key="17">
    <source>
        <dbReference type="Pfam" id="PF05347"/>
    </source>
</evidence>
<sequence length="128" mass="15134">MANANPVILAQRLQLSHKQRVLKLYRDSLKHLLSWTGSRLIWREQAVLLRERFDANKHLTDRSQIQKVLEEGEKLFNANRHPQPYIFPSAPHGSKWERNIPPPPSVLEMLPEEEEWYNDMTKWANGKE</sequence>
<keyword evidence="18" id="KW-1185">Reference proteome</keyword>
<evidence type="ECO:0000256" key="5">
    <source>
        <dbReference type="ARBA" id="ARBA00018684"/>
    </source>
</evidence>
<evidence type="ECO:0000313" key="19">
    <source>
        <dbReference type="RefSeq" id="XP_065676590.1"/>
    </source>
</evidence>
<dbReference type="PANTHER" id="PTHR12868">
    <property type="entry name" value="NADH-UBIQUINONE OXIDOREDUCTASE B22 SUBUNIT"/>
    <property type="match status" value="1"/>
</dbReference>
<name>A0ABM4DPT2_HYDVU</name>
<evidence type="ECO:0000256" key="2">
    <source>
        <dbReference type="ARBA" id="ARBA00004443"/>
    </source>
</evidence>
<accession>A0ABM4DPT2</accession>
<evidence type="ECO:0000256" key="3">
    <source>
        <dbReference type="ARBA" id="ARBA00009508"/>
    </source>
</evidence>
<organism evidence="18 19">
    <name type="scientific">Hydra vulgaris</name>
    <name type="common">Hydra</name>
    <name type="synonym">Hydra attenuata</name>
    <dbReference type="NCBI Taxonomy" id="6087"/>
    <lineage>
        <taxon>Eukaryota</taxon>
        <taxon>Metazoa</taxon>
        <taxon>Cnidaria</taxon>
        <taxon>Hydrozoa</taxon>
        <taxon>Hydroidolina</taxon>
        <taxon>Anthoathecata</taxon>
        <taxon>Aplanulata</taxon>
        <taxon>Hydridae</taxon>
        <taxon>Hydra</taxon>
    </lineage>
</organism>
<proteinExistence type="inferred from homology"/>
<keyword evidence="13" id="KW-0472">Membrane</keyword>
<keyword evidence="7" id="KW-0597">Phosphoprotein</keyword>
<evidence type="ECO:0000256" key="6">
    <source>
        <dbReference type="ARBA" id="ARBA00022448"/>
    </source>
</evidence>
<comment type="similarity">
    <text evidence="3">Belongs to the complex I LYR family.</text>
</comment>
<evidence type="ECO:0000256" key="15">
    <source>
        <dbReference type="ARBA" id="ARBA00032528"/>
    </source>
</evidence>
<feature type="domain" description="Complex 1 LYR protein" evidence="17">
    <location>
        <begin position="19"/>
        <end position="76"/>
    </location>
</feature>
<evidence type="ECO:0000256" key="12">
    <source>
        <dbReference type="ARBA" id="ARBA00023128"/>
    </source>
</evidence>
<evidence type="ECO:0000256" key="11">
    <source>
        <dbReference type="ARBA" id="ARBA00022990"/>
    </source>
</evidence>
<reference evidence="19" key="1">
    <citation type="submission" date="2025-08" db="UniProtKB">
        <authorList>
            <consortium name="RefSeq"/>
        </authorList>
    </citation>
    <scope>IDENTIFICATION</scope>
</reference>
<evidence type="ECO:0000256" key="16">
    <source>
        <dbReference type="SAM" id="MobiDB-lite"/>
    </source>
</evidence>
<keyword evidence="11" id="KW-0007">Acetylation</keyword>
<evidence type="ECO:0000256" key="7">
    <source>
        <dbReference type="ARBA" id="ARBA00022553"/>
    </source>
</evidence>
<evidence type="ECO:0000256" key="1">
    <source>
        <dbReference type="ARBA" id="ARBA00002920"/>
    </source>
</evidence>
<dbReference type="PANTHER" id="PTHR12868:SF0">
    <property type="entry name" value="NADH DEHYDROGENASE [UBIQUINONE] 1 BETA SUBCOMPLEX SUBUNIT 9"/>
    <property type="match status" value="1"/>
</dbReference>
<evidence type="ECO:0000256" key="14">
    <source>
        <dbReference type="ARBA" id="ARBA00030192"/>
    </source>
</evidence>